<evidence type="ECO:0000256" key="1">
    <source>
        <dbReference type="SAM" id="MobiDB-lite"/>
    </source>
</evidence>
<accession>A0A815ZVW6</accession>
<comment type="caution">
    <text evidence="3">The sequence shown here is derived from an EMBL/GenBank/DDBJ whole genome shotgun (WGS) entry which is preliminary data.</text>
</comment>
<dbReference type="Proteomes" id="UP000663832">
    <property type="component" value="Unassembled WGS sequence"/>
</dbReference>
<feature type="compositionally biased region" description="Gly residues" evidence="1">
    <location>
        <begin position="31"/>
        <end position="48"/>
    </location>
</feature>
<organism evidence="3 4">
    <name type="scientific">Adineta steineri</name>
    <dbReference type="NCBI Taxonomy" id="433720"/>
    <lineage>
        <taxon>Eukaryota</taxon>
        <taxon>Metazoa</taxon>
        <taxon>Spiralia</taxon>
        <taxon>Gnathifera</taxon>
        <taxon>Rotifera</taxon>
        <taxon>Eurotatoria</taxon>
        <taxon>Bdelloidea</taxon>
        <taxon>Adinetida</taxon>
        <taxon>Adinetidae</taxon>
        <taxon>Adineta</taxon>
    </lineage>
</organism>
<evidence type="ECO:0000313" key="2">
    <source>
        <dbReference type="EMBL" id="CAF1332810.1"/>
    </source>
</evidence>
<gene>
    <name evidence="2" type="ORF">BJG266_LOCUS33976</name>
    <name evidence="3" type="ORF">QVE165_LOCUS51105</name>
</gene>
<keyword evidence="4" id="KW-1185">Reference proteome</keyword>
<evidence type="ECO:0000313" key="4">
    <source>
        <dbReference type="Proteomes" id="UP000663832"/>
    </source>
</evidence>
<sequence>MKRWKNPSTTRSKRIRVTRSSGGGNEKDRGSGIGSRSGRGDQGAGVNQGSGNDRGGDGIVVERLTTV</sequence>
<protein>
    <submittedName>
        <fullName evidence="3">Uncharacterized protein</fullName>
    </submittedName>
</protein>
<reference evidence="3" key="1">
    <citation type="submission" date="2021-02" db="EMBL/GenBank/DDBJ databases">
        <authorList>
            <person name="Nowell W R."/>
        </authorList>
    </citation>
    <scope>NUCLEOTIDE SEQUENCE</scope>
</reference>
<dbReference type="Proteomes" id="UP000663877">
    <property type="component" value="Unassembled WGS sequence"/>
</dbReference>
<dbReference type="EMBL" id="CAJNOI010000705">
    <property type="protein sequence ID" value="CAF1332810.1"/>
    <property type="molecule type" value="Genomic_DNA"/>
</dbReference>
<evidence type="ECO:0000313" key="3">
    <source>
        <dbReference type="EMBL" id="CAF1589919.1"/>
    </source>
</evidence>
<name>A0A815ZVW6_9BILA</name>
<dbReference type="EMBL" id="CAJNOM010001069">
    <property type="protein sequence ID" value="CAF1589919.1"/>
    <property type="molecule type" value="Genomic_DNA"/>
</dbReference>
<feature type="compositionally biased region" description="Basic residues" evidence="1">
    <location>
        <begin position="1"/>
        <end position="17"/>
    </location>
</feature>
<dbReference type="AlphaFoldDB" id="A0A815ZVW6"/>
<feature type="region of interest" description="Disordered" evidence="1">
    <location>
        <begin position="1"/>
        <end position="67"/>
    </location>
</feature>
<proteinExistence type="predicted"/>